<dbReference type="Gene3D" id="3.40.50.1700">
    <property type="entry name" value="Glycoside hydrolase family 3 C-terminal domain"/>
    <property type="match status" value="1"/>
</dbReference>
<dbReference type="SUPFAM" id="SSF51445">
    <property type="entry name" value="(Trans)glycosidases"/>
    <property type="match status" value="1"/>
</dbReference>
<evidence type="ECO:0000256" key="1">
    <source>
        <dbReference type="ARBA" id="ARBA00022801"/>
    </source>
</evidence>
<reference evidence="6" key="1">
    <citation type="submission" date="2019-09" db="EMBL/GenBank/DDBJ databases">
        <title>Draft genome information of white flower Hibiscus syriacus.</title>
        <authorList>
            <person name="Kim Y.-M."/>
        </authorList>
    </citation>
    <scope>NUCLEOTIDE SEQUENCE [LARGE SCALE GENOMIC DNA]</scope>
    <source>
        <strain evidence="6">YM2019G1</strain>
    </source>
</reference>
<dbReference type="FunFam" id="3.20.20.300:FF:000003">
    <property type="entry name" value="Beta-D-glucan exohydrolase isoenzyme ExoI"/>
    <property type="match status" value="1"/>
</dbReference>
<evidence type="ECO:0000256" key="3">
    <source>
        <dbReference type="SAM" id="SignalP"/>
    </source>
</evidence>
<dbReference type="Proteomes" id="UP000436088">
    <property type="component" value="Unassembled WGS sequence"/>
</dbReference>
<protein>
    <submittedName>
        <fullName evidence="6">Glycosyl hydrolase family protein isoform 2</fullName>
    </submittedName>
</protein>
<dbReference type="PANTHER" id="PTHR30620">
    <property type="entry name" value="PERIPLASMIC BETA-GLUCOSIDASE-RELATED"/>
    <property type="match status" value="1"/>
</dbReference>
<keyword evidence="2" id="KW-0326">Glycosidase</keyword>
<feature type="domain" description="Glycoside hydrolase family 3 C-terminal" evidence="5">
    <location>
        <begin position="447"/>
        <end position="564"/>
    </location>
</feature>
<keyword evidence="1 6" id="KW-0378">Hydrolase</keyword>
<dbReference type="EMBL" id="VEPZ02001332">
    <property type="protein sequence ID" value="KAE8678600.1"/>
    <property type="molecule type" value="Genomic_DNA"/>
</dbReference>
<dbReference type="PRINTS" id="PR00133">
    <property type="entry name" value="GLHYDRLASE3"/>
</dbReference>
<feature type="domain" description="Glycoside hydrolase family 3 N-terminal" evidence="4">
    <location>
        <begin position="46"/>
        <end position="357"/>
    </location>
</feature>
<evidence type="ECO:0000313" key="7">
    <source>
        <dbReference type="Proteomes" id="UP000436088"/>
    </source>
</evidence>
<sequence length="651" mass="72228">MAGTRMTIYFMGLLLWCCLTKAEYMKYKDPKQPVRVRVKDLLDRMTLEEKIGQMVQIERSVASAEVMNKYLIGEHHLECVKWRRSAPAPQASAEDWINMINEFQNGSLSTRLHIPMIYGIDAVHGNNNVYKATIFPHNIGLDAMSSGLGMSVGYVYASGTLNWLRKLGLQQHSKLGQLAFHAFAPCIAVCRDPRWGRCYESYSEDPQIVQAMTEMVPGLQGDIPANSPKGIPFVAGNKNVAACAKHYVGDGGTTDGINENNTVINWHGLLSIHMPGYYTAIAKGVSTIMVSYSSWNGVKMHANRNLVTGFLKNMLRFRGFVISDWEGIDRITSPPHANYTYSIQAGIQAGIDMGLSSRMGRSTGSPLIMLTIPTQFKPESKPASTCEENFESKFAMGLFENPLADYNLVDQLGNQDMSKHTDTLTPENDSIGFLHLSFANMQIAVKTAIMIAGEYPYAETNGDSMNLTIPDPSPTIITNVCGAWKCVINIRSTRRDRTICRLHGCSSCGMVAGNEGQGVADVVFGDYGFSGKLPRTWFKTVDQLPMNVGDQHYDPLFPFGFGLTTDPTKLLDATQTIRMWLGTFETAEETARAYEKPLALSAVPILVASSDSPLAYRIQIFLTEKKDNNQSINKVLLSQYPLNKFHHQFQP</sequence>
<dbReference type="InterPro" id="IPR017853">
    <property type="entry name" value="GH"/>
</dbReference>
<feature type="signal peptide" evidence="3">
    <location>
        <begin position="1"/>
        <end position="22"/>
    </location>
</feature>
<name>A0A6A2Y3Z9_HIBSY</name>
<evidence type="ECO:0000259" key="5">
    <source>
        <dbReference type="Pfam" id="PF01915"/>
    </source>
</evidence>
<dbReference type="PANTHER" id="PTHR30620:SF91">
    <property type="entry name" value="BETA-GLUCOSIDASE"/>
    <property type="match status" value="1"/>
</dbReference>
<dbReference type="Pfam" id="PF01915">
    <property type="entry name" value="Glyco_hydro_3_C"/>
    <property type="match status" value="1"/>
</dbReference>
<gene>
    <name evidence="6" type="ORF">F3Y22_tig00111403pilonHSYRG00126</name>
</gene>
<dbReference type="InterPro" id="IPR036881">
    <property type="entry name" value="Glyco_hydro_3_C_sf"/>
</dbReference>
<dbReference type="InterPro" id="IPR001764">
    <property type="entry name" value="Glyco_hydro_3_N"/>
</dbReference>
<comment type="caution">
    <text evidence="6">The sequence shown here is derived from an EMBL/GenBank/DDBJ whole genome shotgun (WGS) entry which is preliminary data.</text>
</comment>
<dbReference type="InterPro" id="IPR002772">
    <property type="entry name" value="Glyco_hydro_3_C"/>
</dbReference>
<evidence type="ECO:0000259" key="4">
    <source>
        <dbReference type="Pfam" id="PF00933"/>
    </source>
</evidence>
<dbReference type="GO" id="GO:0009251">
    <property type="term" value="P:glucan catabolic process"/>
    <property type="evidence" value="ECO:0007669"/>
    <property type="project" value="TreeGrafter"/>
</dbReference>
<dbReference type="GO" id="GO:0008422">
    <property type="term" value="F:beta-glucosidase activity"/>
    <property type="evidence" value="ECO:0007669"/>
    <property type="project" value="TreeGrafter"/>
</dbReference>
<accession>A0A6A2Y3Z9</accession>
<evidence type="ECO:0000256" key="2">
    <source>
        <dbReference type="ARBA" id="ARBA00023295"/>
    </source>
</evidence>
<dbReference type="InterPro" id="IPR036962">
    <property type="entry name" value="Glyco_hydro_3_N_sf"/>
</dbReference>
<dbReference type="AlphaFoldDB" id="A0A6A2Y3Z9"/>
<organism evidence="6 7">
    <name type="scientific">Hibiscus syriacus</name>
    <name type="common">Rose of Sharon</name>
    <dbReference type="NCBI Taxonomy" id="106335"/>
    <lineage>
        <taxon>Eukaryota</taxon>
        <taxon>Viridiplantae</taxon>
        <taxon>Streptophyta</taxon>
        <taxon>Embryophyta</taxon>
        <taxon>Tracheophyta</taxon>
        <taxon>Spermatophyta</taxon>
        <taxon>Magnoliopsida</taxon>
        <taxon>eudicotyledons</taxon>
        <taxon>Gunneridae</taxon>
        <taxon>Pentapetalae</taxon>
        <taxon>rosids</taxon>
        <taxon>malvids</taxon>
        <taxon>Malvales</taxon>
        <taxon>Malvaceae</taxon>
        <taxon>Malvoideae</taxon>
        <taxon>Hibiscus</taxon>
    </lineage>
</organism>
<dbReference type="Gene3D" id="3.20.20.300">
    <property type="entry name" value="Glycoside hydrolase, family 3, N-terminal domain"/>
    <property type="match status" value="1"/>
</dbReference>
<evidence type="ECO:0000313" key="6">
    <source>
        <dbReference type="EMBL" id="KAE8678600.1"/>
    </source>
</evidence>
<keyword evidence="3" id="KW-0732">Signal</keyword>
<dbReference type="Pfam" id="PF00933">
    <property type="entry name" value="Glyco_hydro_3"/>
    <property type="match status" value="1"/>
</dbReference>
<dbReference type="InterPro" id="IPR051915">
    <property type="entry name" value="Cellulose_Degrad_GH3"/>
</dbReference>
<feature type="chain" id="PRO_5025387469" evidence="3">
    <location>
        <begin position="23"/>
        <end position="651"/>
    </location>
</feature>
<keyword evidence="7" id="KW-1185">Reference proteome</keyword>
<proteinExistence type="predicted"/>
<dbReference type="SUPFAM" id="SSF52279">
    <property type="entry name" value="Beta-D-glucan exohydrolase, C-terminal domain"/>
    <property type="match status" value="1"/>
</dbReference>